<dbReference type="RefSeq" id="WP_420162678.1">
    <property type="nucleotide sequence ID" value="NZ_JBDLNV010000001.1"/>
</dbReference>
<keyword evidence="2" id="KW-1185">Reference proteome</keyword>
<accession>A0ABW9F9E6</accession>
<reference evidence="1 2" key="1">
    <citation type="submission" date="2023-11" db="EMBL/GenBank/DDBJ databases">
        <authorList>
            <person name="Val-Calvo J."/>
            <person name="Scortti M."/>
            <person name="Vazquez-Boland J."/>
        </authorList>
    </citation>
    <scope>NUCLEOTIDE SEQUENCE [LARGE SCALE GENOMIC DNA]</scope>
    <source>
        <strain evidence="1 2">PAM 2766</strain>
    </source>
</reference>
<dbReference type="Proteomes" id="UP001629745">
    <property type="component" value="Unassembled WGS sequence"/>
</dbReference>
<protein>
    <submittedName>
        <fullName evidence="1">Uncharacterized protein</fullName>
    </submittedName>
</protein>
<evidence type="ECO:0000313" key="2">
    <source>
        <dbReference type="Proteomes" id="UP001629745"/>
    </source>
</evidence>
<dbReference type="EMBL" id="JBDLNV010000001">
    <property type="protein sequence ID" value="MFM1722091.1"/>
    <property type="molecule type" value="Genomic_DNA"/>
</dbReference>
<comment type="caution">
    <text evidence="1">The sequence shown here is derived from an EMBL/GenBank/DDBJ whole genome shotgun (WGS) entry which is preliminary data.</text>
</comment>
<name>A0ABW9F9E6_9NOCA</name>
<organism evidence="1 2">
    <name type="scientific">Rhodococcus parequi</name>
    <dbReference type="NCBI Taxonomy" id="3137122"/>
    <lineage>
        <taxon>Bacteria</taxon>
        <taxon>Bacillati</taxon>
        <taxon>Actinomycetota</taxon>
        <taxon>Actinomycetes</taxon>
        <taxon>Mycobacteriales</taxon>
        <taxon>Nocardiaceae</taxon>
        <taxon>Rhodococcus</taxon>
    </lineage>
</organism>
<sequence>MGIVRLSLNLPAGLSDAAAVDVAIAHLDEHLVENWTDLTLQARLTLEDPSTVTHTFTYGHDTGAGCCE</sequence>
<evidence type="ECO:0000313" key="1">
    <source>
        <dbReference type="EMBL" id="MFM1722091.1"/>
    </source>
</evidence>
<proteinExistence type="predicted"/>
<gene>
    <name evidence="1" type="ORF">ABEU20_000636</name>
</gene>